<reference evidence="2" key="1">
    <citation type="submission" date="2017-05" db="EMBL/GenBank/DDBJ databases">
        <title>The Genome Sequence of Enterococcus sp. 9E7_DIV0242.</title>
        <authorList>
            <consortium name="The Broad Institute Genomics Platform"/>
            <consortium name="The Broad Institute Genomic Center for Infectious Diseases"/>
            <person name="Earl A."/>
            <person name="Manson A."/>
            <person name="Schwartman J."/>
            <person name="Gilmore M."/>
            <person name="Abouelleil A."/>
            <person name="Cao P."/>
            <person name="Chapman S."/>
            <person name="Cusick C."/>
            <person name="Shea T."/>
            <person name="Young S."/>
            <person name="Neafsey D."/>
            <person name="Nusbaum C."/>
            <person name="Birren B."/>
        </authorList>
    </citation>
    <scope>NUCLEOTIDE SEQUENCE [LARGE SCALE GENOMIC DNA]</scope>
    <source>
        <strain evidence="2">9E7_DIV0242</strain>
    </source>
</reference>
<keyword evidence="1" id="KW-1133">Transmembrane helix</keyword>
<dbReference type="Proteomes" id="UP000195141">
    <property type="component" value="Chromosome"/>
</dbReference>
<dbReference type="EMBL" id="CP147247">
    <property type="protein sequence ID" value="WYJ89640.1"/>
    <property type="molecule type" value="Genomic_DNA"/>
</dbReference>
<evidence type="ECO:0008006" key="5">
    <source>
        <dbReference type="Google" id="ProtNLM"/>
    </source>
</evidence>
<evidence type="ECO:0000313" key="4">
    <source>
        <dbReference type="Proteomes" id="UP000195141"/>
    </source>
</evidence>
<organism evidence="2">
    <name type="scientific">Candidatus Enterococcus clewellii</name>
    <dbReference type="NCBI Taxonomy" id="1834193"/>
    <lineage>
        <taxon>Bacteria</taxon>
        <taxon>Bacillati</taxon>
        <taxon>Bacillota</taxon>
        <taxon>Bacilli</taxon>
        <taxon>Lactobacillales</taxon>
        <taxon>Enterococcaceae</taxon>
        <taxon>Enterococcus</taxon>
    </lineage>
</organism>
<name>A0A242K2M2_9ENTE</name>
<keyword evidence="4" id="KW-1185">Reference proteome</keyword>
<feature type="transmembrane region" description="Helical" evidence="1">
    <location>
        <begin position="283"/>
        <end position="301"/>
    </location>
</feature>
<evidence type="ECO:0000313" key="2">
    <source>
        <dbReference type="EMBL" id="OTP12744.1"/>
    </source>
</evidence>
<feature type="transmembrane region" description="Helical" evidence="1">
    <location>
        <begin position="156"/>
        <end position="173"/>
    </location>
</feature>
<feature type="transmembrane region" description="Helical" evidence="1">
    <location>
        <begin position="345"/>
        <end position="364"/>
    </location>
</feature>
<reference evidence="3" key="3">
    <citation type="submission" date="2024-03" db="EMBL/GenBank/DDBJ databases">
        <title>The Genome Sequence of Enterococcus sp. DIV0242b.</title>
        <authorList>
            <consortium name="The Broad Institute Genomics Platform"/>
            <consortium name="The Broad Institute Microbial Omics Core"/>
            <consortium name="The Broad Institute Genomic Center for Infectious Diseases"/>
            <person name="Earl A."/>
            <person name="Manson A."/>
            <person name="Gilmore M."/>
            <person name="Schwartman J."/>
            <person name="Shea T."/>
            <person name="Abouelleil A."/>
            <person name="Cao P."/>
            <person name="Chapman S."/>
            <person name="Cusick C."/>
            <person name="Young S."/>
            <person name="Neafsey D."/>
            <person name="Nusbaum C."/>
            <person name="Birren B."/>
        </authorList>
    </citation>
    <scope>NUCLEOTIDE SEQUENCE</scope>
    <source>
        <strain evidence="3">9E7_DIV0242</strain>
    </source>
</reference>
<evidence type="ECO:0000256" key="1">
    <source>
        <dbReference type="SAM" id="Phobius"/>
    </source>
</evidence>
<keyword evidence="1" id="KW-0472">Membrane</keyword>
<feature type="transmembrane region" description="Helical" evidence="1">
    <location>
        <begin position="12"/>
        <end position="29"/>
    </location>
</feature>
<feature type="transmembrane region" description="Helical" evidence="1">
    <location>
        <begin position="313"/>
        <end position="333"/>
    </location>
</feature>
<feature type="transmembrane region" description="Helical" evidence="1">
    <location>
        <begin position="100"/>
        <end position="119"/>
    </location>
</feature>
<keyword evidence="1" id="KW-0812">Transmembrane</keyword>
<reference evidence="3" key="2">
    <citation type="submission" date="2017-05" db="EMBL/GenBank/DDBJ databases">
        <authorList>
            <consortium name="The Broad Institute Genomics Platform"/>
            <consortium name="The Broad Institute Genomic Center for Infectious Diseases"/>
            <person name="Earl A."/>
            <person name="Manson A."/>
            <person name="Schwartman J."/>
            <person name="Gilmore M."/>
            <person name="Abouelleil A."/>
            <person name="Cao P."/>
            <person name="Chapman S."/>
            <person name="Cusick C."/>
            <person name="Shea T."/>
            <person name="Young S."/>
            <person name="Neafsey D."/>
            <person name="Nusbaum C."/>
            <person name="Birren B."/>
        </authorList>
    </citation>
    <scope>NUCLEOTIDE SEQUENCE</scope>
    <source>
        <strain evidence="3">9E7_DIV0242</strain>
    </source>
</reference>
<evidence type="ECO:0000313" key="3">
    <source>
        <dbReference type="EMBL" id="WYJ89640.1"/>
    </source>
</evidence>
<feature type="transmembrane region" description="Helical" evidence="1">
    <location>
        <begin position="222"/>
        <end position="242"/>
    </location>
</feature>
<feature type="transmembrane region" description="Helical" evidence="1">
    <location>
        <begin position="179"/>
        <end position="210"/>
    </location>
</feature>
<dbReference type="RefSeq" id="WP_212647222.1">
    <property type="nucleotide sequence ID" value="NZ_CP147247.1"/>
</dbReference>
<gene>
    <name evidence="3" type="ORF">A5888_001363</name>
    <name evidence="2" type="ORF">A5888_003323</name>
</gene>
<dbReference type="EMBL" id="NGMM01000006">
    <property type="protein sequence ID" value="OTP12744.1"/>
    <property type="molecule type" value="Genomic_DNA"/>
</dbReference>
<proteinExistence type="predicted"/>
<feature type="transmembrane region" description="Helical" evidence="1">
    <location>
        <begin position="373"/>
        <end position="390"/>
    </location>
</feature>
<feature type="transmembrane region" description="Helical" evidence="1">
    <location>
        <begin position="523"/>
        <end position="540"/>
    </location>
</feature>
<dbReference type="AlphaFoldDB" id="A0A242K2M2"/>
<accession>A0A242K2M2</accession>
<sequence>MKRVAAKVDYKVIAVLIVFSLLTLFPYFLNNFIYHQDDIFFHRTRLESYYEAVKQLDFFPRLFSTMGNNYGYAADLFYPSLLTLPFALFRLVGMGFVHSFFLYQFLISLTTAAIAYKVMKAMTGSKYQGLFFSILYTTATYRLIDQSIRGALGETLAFCFLPMILYAVYAIVYKEKDNWLLLTVGMSLLIASHLITAFYATIFIVIFLILHFHLLDRRKVISILKAGVSSAFLSAWFFLPYLEQTMQVTFNFTKAKLWLIGLDFTLGDLLGNSLSNIGKTSEALKPNFGIFILGVLIYAMLHYKKLTDSAKALTNTTLLLIVASTNLFFWASFQDTFLSVIQFEWRLLIFVTLFGSVLATWVLFRHIDKPEKTIFLFSALLIFLLTYSFNVNTMEISSSKNSFIITDENFEEFQQSEIGHGREYLVKDTDTSTYFMNPVPKIDQTVYLTNTTQKHSYKTSEYNVQLLNDSVVQLPKFYYIGYATSVDGTATSYYEKDGFLTMDVPAGEHEIIVTYVGTMIQRVSVWLSLLTGIALTGVWIRRLLLPKKGKHAVKTNF</sequence>
<protein>
    <recommendedName>
        <fullName evidence="5">Membrane protein 6-pyruvoyl-tetrahydropterin synthase-related domain-containing protein</fullName>
    </recommendedName>
</protein>